<reference evidence="13 14" key="1">
    <citation type="submission" date="2017-06" db="EMBL/GenBank/DDBJ databases">
        <authorList>
            <person name="Kim H.J."/>
            <person name="Triplett B.A."/>
        </authorList>
    </citation>
    <scope>NUCLEOTIDE SEQUENCE [LARGE SCALE GENOMIC DNA]</scope>
    <source>
        <strain evidence="13 14">DSM 13116</strain>
    </source>
</reference>
<dbReference type="PRINTS" id="PR00987">
    <property type="entry name" value="TRNASYNTHGLU"/>
</dbReference>
<dbReference type="GO" id="GO:0006424">
    <property type="term" value="P:glutamyl-tRNA aminoacylation"/>
    <property type="evidence" value="ECO:0007669"/>
    <property type="project" value="UniProtKB-UniRule"/>
</dbReference>
<dbReference type="HAMAP" id="MF_00022">
    <property type="entry name" value="Glu_tRNA_synth_type1"/>
    <property type="match status" value="1"/>
</dbReference>
<dbReference type="SUPFAM" id="SSF52374">
    <property type="entry name" value="Nucleotidylyl transferase"/>
    <property type="match status" value="1"/>
</dbReference>
<evidence type="ECO:0000259" key="11">
    <source>
        <dbReference type="Pfam" id="PF00749"/>
    </source>
</evidence>
<dbReference type="PANTHER" id="PTHR43311">
    <property type="entry name" value="GLUTAMATE--TRNA LIGASE"/>
    <property type="match status" value="1"/>
</dbReference>
<feature type="short sequence motif" description="'HIGH' region" evidence="10">
    <location>
        <begin position="9"/>
        <end position="19"/>
    </location>
</feature>
<dbReference type="EMBL" id="FZOC01000005">
    <property type="protein sequence ID" value="SNS07117.1"/>
    <property type="molecule type" value="Genomic_DNA"/>
</dbReference>
<comment type="function">
    <text evidence="10">Catalyzes the attachment of glutamate to tRNA(Glu) in a two-step reaction: glutamate is first activated by ATP to form Glu-AMP and then transferred to the acceptor end of tRNA(Glu).</text>
</comment>
<accession>A0A239BG78</accession>
<evidence type="ECO:0000256" key="7">
    <source>
        <dbReference type="ARBA" id="ARBA00022840"/>
    </source>
</evidence>
<dbReference type="FunFam" id="3.40.50.620:FF:000007">
    <property type="entry name" value="Glutamate--tRNA ligase"/>
    <property type="match status" value="1"/>
</dbReference>
<dbReference type="PANTHER" id="PTHR43311:SF2">
    <property type="entry name" value="GLUTAMATE--TRNA LIGASE, MITOCHONDRIAL-RELATED"/>
    <property type="match status" value="1"/>
</dbReference>
<dbReference type="InterPro" id="IPR000924">
    <property type="entry name" value="Glu/Gln-tRNA-synth"/>
</dbReference>
<evidence type="ECO:0000256" key="5">
    <source>
        <dbReference type="ARBA" id="ARBA00022598"/>
    </source>
</evidence>
<dbReference type="InterPro" id="IPR001412">
    <property type="entry name" value="aa-tRNA-synth_I_CS"/>
</dbReference>
<dbReference type="InterPro" id="IPR033910">
    <property type="entry name" value="GluRS_core"/>
</dbReference>
<dbReference type="Gene3D" id="1.10.10.350">
    <property type="match status" value="1"/>
</dbReference>
<organism evidence="13 14">
    <name type="scientific">Humidesulfovibrio mexicanus</name>
    <dbReference type="NCBI Taxonomy" id="147047"/>
    <lineage>
        <taxon>Bacteria</taxon>
        <taxon>Pseudomonadati</taxon>
        <taxon>Thermodesulfobacteriota</taxon>
        <taxon>Desulfovibrionia</taxon>
        <taxon>Desulfovibrionales</taxon>
        <taxon>Desulfovibrionaceae</taxon>
        <taxon>Humidesulfovibrio</taxon>
    </lineage>
</organism>
<dbReference type="GO" id="GO:0005829">
    <property type="term" value="C:cytosol"/>
    <property type="evidence" value="ECO:0007669"/>
    <property type="project" value="TreeGrafter"/>
</dbReference>
<keyword evidence="9 10" id="KW-0030">Aminoacyl-tRNA synthetase</keyword>
<evidence type="ECO:0000256" key="8">
    <source>
        <dbReference type="ARBA" id="ARBA00022917"/>
    </source>
</evidence>
<evidence type="ECO:0000256" key="3">
    <source>
        <dbReference type="ARBA" id="ARBA00011245"/>
    </source>
</evidence>
<dbReference type="OrthoDB" id="9807503at2"/>
<comment type="similarity">
    <text evidence="2 10">Belongs to the class-I aminoacyl-tRNA synthetase family. Glutamate--tRNA ligase type 1 subfamily.</text>
</comment>
<keyword evidence="10" id="KW-0479">Metal-binding</keyword>
<evidence type="ECO:0000256" key="10">
    <source>
        <dbReference type="HAMAP-Rule" id="MF_00022"/>
    </source>
</evidence>
<comment type="subcellular location">
    <subcellularLocation>
        <location evidence="1 10">Cytoplasm</location>
    </subcellularLocation>
</comment>
<name>A0A239BG78_9BACT</name>
<evidence type="ECO:0000256" key="4">
    <source>
        <dbReference type="ARBA" id="ARBA00022490"/>
    </source>
</evidence>
<feature type="binding site" evidence="10">
    <location>
        <position position="98"/>
    </location>
    <ligand>
        <name>Zn(2+)</name>
        <dbReference type="ChEBI" id="CHEBI:29105"/>
    </ligand>
</feature>
<feature type="binding site" evidence="10">
    <location>
        <position position="127"/>
    </location>
    <ligand>
        <name>Zn(2+)</name>
        <dbReference type="ChEBI" id="CHEBI:29105"/>
    </ligand>
</feature>
<keyword evidence="8 10" id="KW-0648">Protein biosynthesis</keyword>
<dbReference type="InterPro" id="IPR004527">
    <property type="entry name" value="Glu-tRNA-ligase_bac/mito"/>
</dbReference>
<dbReference type="EC" id="6.1.1.17" evidence="10"/>
<dbReference type="Gene3D" id="3.40.50.620">
    <property type="entry name" value="HUPs"/>
    <property type="match status" value="1"/>
</dbReference>
<proteinExistence type="inferred from homology"/>
<evidence type="ECO:0000256" key="1">
    <source>
        <dbReference type="ARBA" id="ARBA00004496"/>
    </source>
</evidence>
<dbReference type="Proteomes" id="UP000198324">
    <property type="component" value="Unassembled WGS sequence"/>
</dbReference>
<keyword evidence="14" id="KW-1185">Reference proteome</keyword>
<keyword evidence="10" id="KW-0862">Zinc</keyword>
<dbReference type="CDD" id="cd00808">
    <property type="entry name" value="GluRS_core"/>
    <property type="match status" value="1"/>
</dbReference>
<evidence type="ECO:0000256" key="6">
    <source>
        <dbReference type="ARBA" id="ARBA00022741"/>
    </source>
</evidence>
<feature type="short sequence motif" description="'KMSKS' region" evidence="10">
    <location>
        <begin position="239"/>
        <end position="243"/>
    </location>
</feature>
<gene>
    <name evidence="10" type="primary">gltX</name>
    <name evidence="13" type="ORF">SAMN04488503_2567</name>
</gene>
<dbReference type="PROSITE" id="PS00178">
    <property type="entry name" value="AA_TRNA_LIGASE_I"/>
    <property type="match status" value="1"/>
</dbReference>
<dbReference type="AlphaFoldDB" id="A0A239BG78"/>
<sequence length="468" mass="51906">MTVVTRFAPSPTGYLHIGGARTALFSWLLAKNTGGQFLLRVEDTDRERSTQEATDAIIEAMAWLDLAAEGTAVFQSQRFDLYNSYIDRLLESGRAYWCRCTPDEVEAMREKARAEGKKPKYDGRCRDLGLAPGDGQREGWVVRFKTPHDGVTAFHDMVKGPTAVQNAEMDDMILRRGDGSPTYNLAVVVDDHEMGVTHVLRGDDHVANTPRQILLYQSFGWDVPQFGHVPMILGPDKAKLSKRHGALSVMEYKKMGYLPEALVNYLARLGWSHGDQEIFSREELVRLFGTGNLGNSPSVFDMKKLEWLNAHYIKEAAPARLAALLPEFYEDTAGLRLDTAYLEAVIPLLQPRAKTLAEMADMARLFLVDAASLPYDDKAVADHLKPEARELLAALLPIYEAPADYGDHKALEAATQAFLDERGLKFKAVAQPLRVALTGKTASPGLFETMCALGKPESLARIKRALAL</sequence>
<dbReference type="InterPro" id="IPR049940">
    <property type="entry name" value="GluQ/Sye"/>
</dbReference>
<feature type="domain" description="Glutamyl/glutaminyl-tRNA synthetase class Ib catalytic" evidence="11">
    <location>
        <begin position="3"/>
        <end position="307"/>
    </location>
</feature>
<evidence type="ECO:0000256" key="2">
    <source>
        <dbReference type="ARBA" id="ARBA00007894"/>
    </source>
</evidence>
<dbReference type="InterPro" id="IPR008925">
    <property type="entry name" value="aa_tRNA-synth_I_cd-bd_sf"/>
</dbReference>
<feature type="binding site" evidence="10">
    <location>
        <position position="125"/>
    </location>
    <ligand>
        <name>Zn(2+)</name>
        <dbReference type="ChEBI" id="CHEBI:29105"/>
    </ligand>
</feature>
<keyword evidence="4 10" id="KW-0963">Cytoplasm</keyword>
<evidence type="ECO:0000259" key="12">
    <source>
        <dbReference type="Pfam" id="PF19269"/>
    </source>
</evidence>
<keyword evidence="7 10" id="KW-0067">ATP-binding</keyword>
<dbReference type="GO" id="GO:0000049">
    <property type="term" value="F:tRNA binding"/>
    <property type="evidence" value="ECO:0007669"/>
    <property type="project" value="InterPro"/>
</dbReference>
<dbReference type="Pfam" id="PF19269">
    <property type="entry name" value="Anticodon_2"/>
    <property type="match status" value="1"/>
</dbReference>
<feature type="domain" description="Aminoacyl-tRNA synthetase class I anticodon-binding" evidence="12">
    <location>
        <begin position="321"/>
        <end position="466"/>
    </location>
</feature>
<keyword evidence="5 10" id="KW-0436">Ligase</keyword>
<comment type="subunit">
    <text evidence="3 10">Monomer.</text>
</comment>
<dbReference type="Pfam" id="PF00749">
    <property type="entry name" value="tRNA-synt_1c"/>
    <property type="match status" value="1"/>
</dbReference>
<comment type="cofactor">
    <cofactor evidence="10">
        <name>Zn(2+)</name>
        <dbReference type="ChEBI" id="CHEBI:29105"/>
    </cofactor>
    <text evidence="10">Binds 1 zinc ion per subunit.</text>
</comment>
<dbReference type="InterPro" id="IPR020058">
    <property type="entry name" value="Glu/Gln-tRNA-synth_Ib_cat-dom"/>
</dbReference>
<dbReference type="InterPro" id="IPR045462">
    <property type="entry name" value="aa-tRNA-synth_I_cd-bd"/>
</dbReference>
<dbReference type="InterPro" id="IPR014729">
    <property type="entry name" value="Rossmann-like_a/b/a_fold"/>
</dbReference>
<dbReference type="GO" id="GO:0008270">
    <property type="term" value="F:zinc ion binding"/>
    <property type="evidence" value="ECO:0007669"/>
    <property type="project" value="UniProtKB-UniRule"/>
</dbReference>
<dbReference type="NCBIfam" id="TIGR00464">
    <property type="entry name" value="gltX_bact"/>
    <property type="match status" value="1"/>
</dbReference>
<evidence type="ECO:0000313" key="14">
    <source>
        <dbReference type="Proteomes" id="UP000198324"/>
    </source>
</evidence>
<protein>
    <recommendedName>
        <fullName evidence="10">Glutamate--tRNA ligase</fullName>
        <ecNumber evidence="10">6.1.1.17</ecNumber>
    </recommendedName>
    <alternativeName>
        <fullName evidence="10">Glutamyl-tRNA synthetase</fullName>
        <shortName evidence="10">GluRS</shortName>
    </alternativeName>
</protein>
<dbReference type="GO" id="GO:0004818">
    <property type="term" value="F:glutamate-tRNA ligase activity"/>
    <property type="evidence" value="ECO:0007669"/>
    <property type="project" value="UniProtKB-UniRule"/>
</dbReference>
<dbReference type="InterPro" id="IPR020751">
    <property type="entry name" value="aa-tRNA-synth_I_codon-bd_sub2"/>
</dbReference>
<evidence type="ECO:0000313" key="13">
    <source>
        <dbReference type="EMBL" id="SNS07117.1"/>
    </source>
</evidence>
<dbReference type="SUPFAM" id="SSF48163">
    <property type="entry name" value="An anticodon-binding domain of class I aminoacyl-tRNA synthetases"/>
    <property type="match status" value="1"/>
</dbReference>
<dbReference type="RefSeq" id="WP_089274773.1">
    <property type="nucleotide sequence ID" value="NZ_FZOC01000005.1"/>
</dbReference>
<feature type="binding site" evidence="10">
    <location>
        <position position="100"/>
    </location>
    <ligand>
        <name>Zn(2+)</name>
        <dbReference type="ChEBI" id="CHEBI:29105"/>
    </ligand>
</feature>
<evidence type="ECO:0000256" key="9">
    <source>
        <dbReference type="ARBA" id="ARBA00023146"/>
    </source>
</evidence>
<comment type="catalytic activity">
    <reaction evidence="10">
        <text>tRNA(Glu) + L-glutamate + ATP = L-glutamyl-tRNA(Glu) + AMP + diphosphate</text>
        <dbReference type="Rhea" id="RHEA:23540"/>
        <dbReference type="Rhea" id="RHEA-COMP:9663"/>
        <dbReference type="Rhea" id="RHEA-COMP:9680"/>
        <dbReference type="ChEBI" id="CHEBI:29985"/>
        <dbReference type="ChEBI" id="CHEBI:30616"/>
        <dbReference type="ChEBI" id="CHEBI:33019"/>
        <dbReference type="ChEBI" id="CHEBI:78442"/>
        <dbReference type="ChEBI" id="CHEBI:78520"/>
        <dbReference type="ChEBI" id="CHEBI:456215"/>
        <dbReference type="EC" id="6.1.1.17"/>
    </reaction>
</comment>
<dbReference type="GO" id="GO:0005524">
    <property type="term" value="F:ATP binding"/>
    <property type="evidence" value="ECO:0007669"/>
    <property type="project" value="UniProtKB-UniRule"/>
</dbReference>
<feature type="binding site" evidence="10">
    <location>
        <position position="242"/>
    </location>
    <ligand>
        <name>ATP</name>
        <dbReference type="ChEBI" id="CHEBI:30616"/>
    </ligand>
</feature>
<keyword evidence="6 10" id="KW-0547">Nucleotide-binding</keyword>